<dbReference type="NCBIfam" id="TIGR00012">
    <property type="entry name" value="L29"/>
    <property type="match status" value="1"/>
</dbReference>
<dbReference type="GO" id="GO:0000463">
    <property type="term" value="P:maturation of LSU-rRNA from tricistronic rRNA transcript (SSU-rRNA, 5.8S rRNA, LSU-rRNA)"/>
    <property type="evidence" value="ECO:0007669"/>
    <property type="project" value="InterPro"/>
</dbReference>
<dbReference type="Gene3D" id="6.10.250.3450">
    <property type="match status" value="1"/>
</dbReference>
<evidence type="ECO:0000256" key="3">
    <source>
        <dbReference type="ARBA" id="ARBA00023274"/>
    </source>
</evidence>
<dbReference type="FunFam" id="6.10.250.3450:FF:000001">
    <property type="entry name" value="60S ribosomal protein L35"/>
    <property type="match status" value="1"/>
</dbReference>
<comment type="caution">
    <text evidence="5">The sequence shown here is derived from an EMBL/GenBank/DDBJ whole genome shotgun (WGS) entry which is preliminary data.</text>
</comment>
<dbReference type="GO" id="GO:0006412">
    <property type="term" value="P:translation"/>
    <property type="evidence" value="ECO:0007669"/>
    <property type="project" value="InterPro"/>
</dbReference>
<keyword evidence="6" id="KW-1185">Reference proteome</keyword>
<comment type="similarity">
    <text evidence="1">Belongs to the universal ribosomal protein uL29 family.</text>
</comment>
<dbReference type="HAMAP" id="MF_00374">
    <property type="entry name" value="Ribosomal_uL29"/>
    <property type="match status" value="1"/>
</dbReference>
<dbReference type="PROSITE" id="PS00579">
    <property type="entry name" value="RIBOSOMAL_L29"/>
    <property type="match status" value="1"/>
</dbReference>
<dbReference type="GO" id="GO:0003735">
    <property type="term" value="F:structural constituent of ribosome"/>
    <property type="evidence" value="ECO:0007669"/>
    <property type="project" value="InterPro"/>
</dbReference>
<dbReference type="AlphaFoldDB" id="A0AAW2ZFR6"/>
<accession>A0AAW2ZFR6</accession>
<proteinExistence type="inferred from homology"/>
<dbReference type="CDD" id="cd00427">
    <property type="entry name" value="Ribosomal_L29_HIP"/>
    <property type="match status" value="1"/>
</dbReference>
<dbReference type="GO" id="GO:0022625">
    <property type="term" value="C:cytosolic large ribosomal subunit"/>
    <property type="evidence" value="ECO:0007669"/>
    <property type="project" value="InterPro"/>
</dbReference>
<dbReference type="InterPro" id="IPR001854">
    <property type="entry name" value="Ribosomal_uL29"/>
</dbReference>
<keyword evidence="4" id="KW-0175">Coiled coil</keyword>
<dbReference type="Pfam" id="PF00831">
    <property type="entry name" value="Ribosomal_L29"/>
    <property type="match status" value="1"/>
</dbReference>
<evidence type="ECO:0000256" key="2">
    <source>
        <dbReference type="ARBA" id="ARBA00022980"/>
    </source>
</evidence>
<dbReference type="InterPro" id="IPR018254">
    <property type="entry name" value="Ribosomal_uL29_CS"/>
</dbReference>
<sequence>MVNSAKAYELRKLNRDDLQKELDNYKEELYTLRVSKVASGNQNSLLNISKIRKSIARVHTILTERQKAEVNKLYANKKRKPLDLRSKQTRAYRRRVTWNNIQKVSLKKQKKRDNFPKRKYAVNA</sequence>
<dbReference type="PANTHER" id="PTHR45722:SF2">
    <property type="entry name" value="LARGE RIBOSOMAL SUBUNIT PROTEIN UL29-RELATED"/>
    <property type="match status" value="1"/>
</dbReference>
<evidence type="ECO:0000313" key="5">
    <source>
        <dbReference type="EMBL" id="KAL0488290.1"/>
    </source>
</evidence>
<dbReference type="EMBL" id="JAOPGA020001428">
    <property type="protein sequence ID" value="KAL0488290.1"/>
    <property type="molecule type" value="Genomic_DNA"/>
</dbReference>
<protein>
    <submittedName>
        <fullName evidence="5">Ribosomal protein L35</fullName>
    </submittedName>
</protein>
<evidence type="ECO:0000313" key="6">
    <source>
        <dbReference type="Proteomes" id="UP001431209"/>
    </source>
</evidence>
<name>A0AAW2ZFR6_9EUKA</name>
<feature type="coiled-coil region" evidence="4">
    <location>
        <begin position="8"/>
        <end position="35"/>
    </location>
</feature>
<evidence type="ECO:0000256" key="4">
    <source>
        <dbReference type="SAM" id="Coils"/>
    </source>
</evidence>
<gene>
    <name evidence="5" type="ORF">AKO1_015491</name>
</gene>
<dbReference type="GO" id="GO:0003729">
    <property type="term" value="F:mRNA binding"/>
    <property type="evidence" value="ECO:0007669"/>
    <property type="project" value="TreeGrafter"/>
</dbReference>
<evidence type="ECO:0000256" key="1">
    <source>
        <dbReference type="ARBA" id="ARBA00009254"/>
    </source>
</evidence>
<dbReference type="FunFam" id="1.10.287.310:FF:000002">
    <property type="entry name" value="60S ribosomal protein L35"/>
    <property type="match status" value="1"/>
</dbReference>
<dbReference type="Gene3D" id="1.10.287.310">
    <property type="match status" value="1"/>
</dbReference>
<keyword evidence="3" id="KW-0687">Ribonucleoprotein</keyword>
<dbReference type="InterPro" id="IPR045059">
    <property type="entry name" value="Ribosomal_uL29_euk"/>
</dbReference>
<dbReference type="SUPFAM" id="SSF46561">
    <property type="entry name" value="Ribosomal protein L29 (L29p)"/>
    <property type="match status" value="1"/>
</dbReference>
<keyword evidence="2 5" id="KW-0689">Ribosomal protein</keyword>
<dbReference type="Proteomes" id="UP001431209">
    <property type="component" value="Unassembled WGS sequence"/>
</dbReference>
<organism evidence="5 6">
    <name type="scientific">Acrasis kona</name>
    <dbReference type="NCBI Taxonomy" id="1008807"/>
    <lineage>
        <taxon>Eukaryota</taxon>
        <taxon>Discoba</taxon>
        <taxon>Heterolobosea</taxon>
        <taxon>Tetramitia</taxon>
        <taxon>Eutetramitia</taxon>
        <taxon>Acrasidae</taxon>
        <taxon>Acrasis</taxon>
    </lineage>
</organism>
<reference evidence="5 6" key="1">
    <citation type="submission" date="2024-03" db="EMBL/GenBank/DDBJ databases">
        <title>The Acrasis kona genome and developmental transcriptomes reveal deep origins of eukaryotic multicellular pathways.</title>
        <authorList>
            <person name="Sheikh S."/>
            <person name="Fu C.-J."/>
            <person name="Brown M.W."/>
            <person name="Baldauf S.L."/>
        </authorList>
    </citation>
    <scope>NUCLEOTIDE SEQUENCE [LARGE SCALE GENOMIC DNA]</scope>
    <source>
        <strain evidence="5 6">ATCC MYA-3509</strain>
    </source>
</reference>
<dbReference type="PANTHER" id="PTHR45722">
    <property type="entry name" value="60S RIBOSOMAL PROTEIN L35"/>
    <property type="match status" value="1"/>
</dbReference>
<dbReference type="InterPro" id="IPR036049">
    <property type="entry name" value="Ribosomal_uL29_sf"/>
</dbReference>